<evidence type="ECO:0000313" key="2">
    <source>
        <dbReference type="EMBL" id="NUB44550.1"/>
    </source>
</evidence>
<dbReference type="RefSeq" id="WP_174539657.1">
    <property type="nucleotide sequence ID" value="NZ_WHUT02000004.1"/>
</dbReference>
<keyword evidence="3" id="KW-1185">Reference proteome</keyword>
<feature type="chain" id="PRO_5036472491" evidence="1">
    <location>
        <begin position="21"/>
        <end position="75"/>
    </location>
</feature>
<accession>A0A8X8KNY3</accession>
<comment type="caution">
    <text evidence="2">The sequence shown here is derived from an EMBL/GenBank/DDBJ whole genome shotgun (WGS) entry which is preliminary data.</text>
</comment>
<organism evidence="2 3">
    <name type="scientific">Fertoeibacter niger</name>
    <dbReference type="NCBI Taxonomy" id="2656921"/>
    <lineage>
        <taxon>Bacteria</taxon>
        <taxon>Pseudomonadati</taxon>
        <taxon>Pseudomonadota</taxon>
        <taxon>Alphaproteobacteria</taxon>
        <taxon>Rhodobacterales</taxon>
        <taxon>Paracoccaceae</taxon>
        <taxon>Fertoeibacter</taxon>
    </lineage>
</organism>
<name>A0A8X8KNY3_9RHOB</name>
<dbReference type="AlphaFoldDB" id="A0A8X8KNY3"/>
<gene>
    <name evidence="2" type="ORF">GEU84_009165</name>
</gene>
<dbReference type="Proteomes" id="UP000484076">
    <property type="component" value="Unassembled WGS sequence"/>
</dbReference>
<sequence length="75" mass="7567">MKTLSIITAALIAVAGVASAQSVPALTSVAATTLSQLAPNADLGNLSALQISELNRAAVSDEGLTQADLYSILRN</sequence>
<evidence type="ECO:0000256" key="1">
    <source>
        <dbReference type="SAM" id="SignalP"/>
    </source>
</evidence>
<evidence type="ECO:0000313" key="3">
    <source>
        <dbReference type="Proteomes" id="UP000484076"/>
    </source>
</evidence>
<feature type="signal peptide" evidence="1">
    <location>
        <begin position="1"/>
        <end position="20"/>
    </location>
</feature>
<keyword evidence="1" id="KW-0732">Signal</keyword>
<reference evidence="2" key="1">
    <citation type="submission" date="2020-05" db="EMBL/GenBank/DDBJ databases">
        <title>Fertoebacter nigrum gen. nov., sp. nov., a new member of the family Rhodobacteraceae.</title>
        <authorList>
            <person name="Szuroczki S."/>
            <person name="Abbaszade G."/>
            <person name="Buni D."/>
            <person name="Schumann P."/>
            <person name="Toth E."/>
        </authorList>
    </citation>
    <scope>NUCLEOTIDE SEQUENCE</scope>
    <source>
        <strain evidence="2">RG-N-1a</strain>
    </source>
</reference>
<proteinExistence type="predicted"/>
<dbReference type="EMBL" id="WHUT02000004">
    <property type="protein sequence ID" value="NUB44550.1"/>
    <property type="molecule type" value="Genomic_DNA"/>
</dbReference>
<protein>
    <submittedName>
        <fullName evidence="2">Uncharacterized protein</fullName>
    </submittedName>
</protein>